<organism evidence="2 3">
    <name type="scientific">Hebeloma cylindrosporum</name>
    <dbReference type="NCBI Taxonomy" id="76867"/>
    <lineage>
        <taxon>Eukaryota</taxon>
        <taxon>Fungi</taxon>
        <taxon>Dikarya</taxon>
        <taxon>Basidiomycota</taxon>
        <taxon>Agaricomycotina</taxon>
        <taxon>Agaricomycetes</taxon>
        <taxon>Agaricomycetidae</taxon>
        <taxon>Agaricales</taxon>
        <taxon>Agaricineae</taxon>
        <taxon>Hymenogastraceae</taxon>
        <taxon>Hebeloma</taxon>
    </lineage>
</organism>
<dbReference type="Proteomes" id="UP000053424">
    <property type="component" value="Unassembled WGS sequence"/>
</dbReference>
<gene>
    <name evidence="2" type="ORF">M413DRAFT_351267</name>
</gene>
<protein>
    <submittedName>
        <fullName evidence="2">Uncharacterized protein</fullName>
    </submittedName>
</protein>
<dbReference type="HOGENOM" id="CLU_2512894_0_0_1"/>
<keyword evidence="3" id="KW-1185">Reference proteome</keyword>
<dbReference type="OrthoDB" id="3271227at2759"/>
<dbReference type="AlphaFoldDB" id="A0A0C2Y2F5"/>
<feature type="region of interest" description="Disordered" evidence="1">
    <location>
        <begin position="1"/>
        <end position="36"/>
    </location>
</feature>
<reference evidence="2 3" key="1">
    <citation type="submission" date="2014-04" db="EMBL/GenBank/DDBJ databases">
        <authorList>
            <consortium name="DOE Joint Genome Institute"/>
            <person name="Kuo A."/>
            <person name="Gay G."/>
            <person name="Dore J."/>
            <person name="Kohler A."/>
            <person name="Nagy L.G."/>
            <person name="Floudas D."/>
            <person name="Copeland A."/>
            <person name="Barry K.W."/>
            <person name="Cichocki N."/>
            <person name="Veneault-Fourrey C."/>
            <person name="LaButti K."/>
            <person name="Lindquist E.A."/>
            <person name="Lipzen A."/>
            <person name="Lundell T."/>
            <person name="Morin E."/>
            <person name="Murat C."/>
            <person name="Sun H."/>
            <person name="Tunlid A."/>
            <person name="Henrissat B."/>
            <person name="Grigoriev I.V."/>
            <person name="Hibbett D.S."/>
            <person name="Martin F."/>
            <person name="Nordberg H.P."/>
            <person name="Cantor M.N."/>
            <person name="Hua S.X."/>
        </authorList>
    </citation>
    <scope>NUCLEOTIDE SEQUENCE [LARGE SCALE GENOMIC DNA]</scope>
    <source>
        <strain evidence="3">h7</strain>
    </source>
</reference>
<sequence length="85" mass="9152">MTPKPHSSVSKPTFAPTPNVNVNSISTGSDIKPPRYEIAPRRSTIPMSELIRRANSMPGSPFPTPHPSSSITLAGVGWDEWVVGQ</sequence>
<evidence type="ECO:0000313" key="3">
    <source>
        <dbReference type="Proteomes" id="UP000053424"/>
    </source>
</evidence>
<proteinExistence type="predicted"/>
<evidence type="ECO:0000256" key="1">
    <source>
        <dbReference type="SAM" id="MobiDB-lite"/>
    </source>
</evidence>
<name>A0A0C2Y2F5_HEBCY</name>
<accession>A0A0C2Y2F5</accession>
<feature type="compositionally biased region" description="Polar residues" evidence="1">
    <location>
        <begin position="1"/>
        <end position="29"/>
    </location>
</feature>
<reference evidence="3" key="2">
    <citation type="submission" date="2015-01" db="EMBL/GenBank/DDBJ databases">
        <title>Evolutionary Origins and Diversification of the Mycorrhizal Mutualists.</title>
        <authorList>
            <consortium name="DOE Joint Genome Institute"/>
            <consortium name="Mycorrhizal Genomics Consortium"/>
            <person name="Kohler A."/>
            <person name="Kuo A."/>
            <person name="Nagy L.G."/>
            <person name="Floudas D."/>
            <person name="Copeland A."/>
            <person name="Barry K.W."/>
            <person name="Cichocki N."/>
            <person name="Veneault-Fourrey C."/>
            <person name="LaButti K."/>
            <person name="Lindquist E.A."/>
            <person name="Lipzen A."/>
            <person name="Lundell T."/>
            <person name="Morin E."/>
            <person name="Murat C."/>
            <person name="Riley R."/>
            <person name="Ohm R."/>
            <person name="Sun H."/>
            <person name="Tunlid A."/>
            <person name="Henrissat B."/>
            <person name="Grigoriev I.V."/>
            <person name="Hibbett D.S."/>
            <person name="Martin F."/>
        </authorList>
    </citation>
    <scope>NUCLEOTIDE SEQUENCE [LARGE SCALE GENOMIC DNA]</scope>
    <source>
        <strain evidence="3">h7</strain>
    </source>
</reference>
<evidence type="ECO:0000313" key="2">
    <source>
        <dbReference type="EMBL" id="KIM35272.1"/>
    </source>
</evidence>
<dbReference type="EMBL" id="KN831825">
    <property type="protein sequence ID" value="KIM35272.1"/>
    <property type="molecule type" value="Genomic_DNA"/>
</dbReference>